<dbReference type="RefSeq" id="WP_311428213.1">
    <property type="nucleotide sequence ID" value="NZ_JAVRIA010000008.1"/>
</dbReference>
<sequence>MKLKAYALPIVVMLIGFLMTTIGSLFKIMHWPNGSELLTLGMVLESIGVIILIIKLVINHKKEVNS</sequence>
<evidence type="ECO:0000313" key="4">
    <source>
        <dbReference type="Proteomes" id="UP001259492"/>
    </source>
</evidence>
<comment type="caution">
    <text evidence="3">The sequence shown here is derived from an EMBL/GenBank/DDBJ whole genome shotgun (WGS) entry which is preliminary data.</text>
</comment>
<gene>
    <name evidence="3" type="ORF">RM697_12360</name>
</gene>
<accession>A0ABU2YMR5</accession>
<evidence type="ECO:0000259" key="2">
    <source>
        <dbReference type="Pfam" id="PF22827"/>
    </source>
</evidence>
<protein>
    <recommendedName>
        <fullName evidence="2">Gliding motility protein GldL-like N-terminal domain-containing protein</fullName>
    </recommendedName>
</protein>
<keyword evidence="1" id="KW-1133">Transmembrane helix</keyword>
<evidence type="ECO:0000256" key="1">
    <source>
        <dbReference type="SAM" id="Phobius"/>
    </source>
</evidence>
<reference evidence="3 4" key="1">
    <citation type="submission" date="2023-09" db="EMBL/GenBank/DDBJ databases">
        <authorList>
            <person name="Rey-Velasco X."/>
        </authorList>
    </citation>
    <scope>NUCLEOTIDE SEQUENCE [LARGE SCALE GENOMIC DNA]</scope>
    <source>
        <strain evidence="3 4">W332</strain>
    </source>
</reference>
<keyword evidence="1" id="KW-0472">Membrane</keyword>
<evidence type="ECO:0000313" key="3">
    <source>
        <dbReference type="EMBL" id="MDT0559449.1"/>
    </source>
</evidence>
<dbReference type="InterPro" id="IPR055087">
    <property type="entry name" value="GldL-like_N"/>
</dbReference>
<dbReference type="Pfam" id="PF22827">
    <property type="entry name" value="GldL_N"/>
    <property type="match status" value="1"/>
</dbReference>
<dbReference type="Proteomes" id="UP001259492">
    <property type="component" value="Unassembled WGS sequence"/>
</dbReference>
<proteinExistence type="predicted"/>
<feature type="domain" description="Gliding motility protein GldL-like N-terminal" evidence="2">
    <location>
        <begin position="22"/>
        <end position="47"/>
    </location>
</feature>
<name>A0ABU2YMR5_9FLAO</name>
<organism evidence="3 4">
    <name type="scientific">Microcosmobacter mediterraneus</name>
    <dbReference type="NCBI Taxonomy" id="3075607"/>
    <lineage>
        <taxon>Bacteria</taxon>
        <taxon>Pseudomonadati</taxon>
        <taxon>Bacteroidota</taxon>
        <taxon>Flavobacteriia</taxon>
        <taxon>Flavobacteriales</taxon>
        <taxon>Flavobacteriaceae</taxon>
        <taxon>Microcosmobacter</taxon>
    </lineage>
</organism>
<feature type="transmembrane region" description="Helical" evidence="1">
    <location>
        <begin position="7"/>
        <end position="26"/>
    </location>
</feature>
<dbReference type="EMBL" id="JAVRIA010000008">
    <property type="protein sequence ID" value="MDT0559449.1"/>
    <property type="molecule type" value="Genomic_DNA"/>
</dbReference>
<keyword evidence="4" id="KW-1185">Reference proteome</keyword>
<feature type="transmembrane region" description="Helical" evidence="1">
    <location>
        <begin position="38"/>
        <end position="58"/>
    </location>
</feature>
<keyword evidence="1" id="KW-0812">Transmembrane</keyword>